<evidence type="ECO:0000313" key="2">
    <source>
        <dbReference type="EMBL" id="VUC33748.1"/>
    </source>
</evidence>
<accession>A0ABY6UU44</accession>
<evidence type="ECO:0000313" key="3">
    <source>
        <dbReference type="Proteomes" id="UP000766486"/>
    </source>
</evidence>
<dbReference type="EMBL" id="CABFNS010000870">
    <property type="protein sequence ID" value="VUC33748.1"/>
    <property type="molecule type" value="Genomic_DNA"/>
</dbReference>
<comment type="caution">
    <text evidence="2">The sequence shown here is derived from an EMBL/GenBank/DDBJ whole genome shotgun (WGS) entry which is preliminary data.</text>
</comment>
<dbReference type="Proteomes" id="UP000766486">
    <property type="component" value="Unassembled WGS sequence"/>
</dbReference>
<keyword evidence="3" id="KW-1185">Reference proteome</keyword>
<feature type="transmembrane region" description="Helical" evidence="1">
    <location>
        <begin position="12"/>
        <end position="33"/>
    </location>
</feature>
<proteinExistence type="predicted"/>
<keyword evidence="1" id="KW-0812">Transmembrane</keyword>
<organism evidence="2 3">
    <name type="scientific">Bionectria ochroleuca</name>
    <name type="common">Gliocladium roseum</name>
    <dbReference type="NCBI Taxonomy" id="29856"/>
    <lineage>
        <taxon>Eukaryota</taxon>
        <taxon>Fungi</taxon>
        <taxon>Dikarya</taxon>
        <taxon>Ascomycota</taxon>
        <taxon>Pezizomycotina</taxon>
        <taxon>Sordariomycetes</taxon>
        <taxon>Hypocreomycetidae</taxon>
        <taxon>Hypocreales</taxon>
        <taxon>Bionectriaceae</taxon>
        <taxon>Clonostachys</taxon>
    </lineage>
</organism>
<keyword evidence="1" id="KW-0472">Membrane</keyword>
<protein>
    <submittedName>
        <fullName evidence="2">Uncharacterized protein</fullName>
    </submittedName>
</protein>
<evidence type="ECO:0000256" key="1">
    <source>
        <dbReference type="SAM" id="Phobius"/>
    </source>
</evidence>
<sequence>MTVIKLAPSRSVSIALIAAPLAIPAIYLAFLTYNISRNTKSSSGIRHPKGGSQFLLQRHGEDEKVTPGKPASLPEDVRSDDSDWVLAYERVASVPVPLRSLAFSPTSALGSSSSPLLRAYASGAHVAFSSTPQAILIRSLVDKETKRTFATSWIQNLNFEPGDVVNGAYKVSYCGQGNDTGSERIEVMIQAPPSYKGPVPNGLILSEIVLTEGAPAGSLPSDSAGDCFVIFVNETWMWRKESEKPTIIESKVSGWMHSLMAGWLIKKGIRTGIYLV</sequence>
<name>A0ABY6UU44_BIOOC</name>
<gene>
    <name evidence="2" type="ORF">CLO192961_LOCUS360483</name>
</gene>
<reference evidence="2 3" key="1">
    <citation type="submission" date="2019-06" db="EMBL/GenBank/DDBJ databases">
        <authorList>
            <person name="Broberg M."/>
        </authorList>
    </citation>
    <scope>NUCLEOTIDE SEQUENCE [LARGE SCALE GENOMIC DNA]</scope>
</reference>
<keyword evidence="1" id="KW-1133">Transmembrane helix</keyword>